<dbReference type="InterPro" id="IPR001932">
    <property type="entry name" value="PPM-type_phosphatase-like_dom"/>
</dbReference>
<sequence length="395" mass="45287">MSQSLDIKDLELNALLEITQAINNNLSEEDLFRIYRFTLLADLKVRQLALFVKDADWVCKVHFGTSTDWSQQALPAPYTQLNEITLLQESSKPFDVFEQAIPVTHKDRLLAVVFVGGVDEEVISDSTFLRALTNIIIVAIENKKLARKQLEQEAYRKELEIAKKVQNFLFPKELPKTHRLKVEAVYLPHQDVGGDYYDYLTIDNDSFLVCVADVSGKGVPAALLMSNFQASLRTLVRKTNDPREIVEELNHTITSSGNGENFITFFLGIYDFRHKSFEYVNCGHNPLYLVTKDGIEELNDGTTILGMFDPLPFLTTKKVENLDEFFFFGYTDGLTETFNAREEQFGEERLLEFFKGGMPKDIDKLHRQIFEQLDGFRAETPYRDDITMLSCLVKN</sequence>
<reference evidence="4 5" key="1">
    <citation type="submission" date="2018-07" db="EMBL/GenBank/DDBJ databases">
        <title>Genomic Encyclopedia of Type Strains, Phase IV (KMG-IV): sequencing the most valuable type-strain genomes for metagenomic binning, comparative biology and taxonomic classification.</title>
        <authorList>
            <person name="Goeker M."/>
        </authorList>
    </citation>
    <scope>NUCLEOTIDE SEQUENCE [LARGE SCALE GENOMIC DNA]</scope>
    <source>
        <strain evidence="4 5">DSM 4134</strain>
    </source>
</reference>
<comment type="caution">
    <text evidence="4">The sequence shown here is derived from an EMBL/GenBank/DDBJ whole genome shotgun (WGS) entry which is preliminary data.</text>
</comment>
<dbReference type="Proteomes" id="UP000256779">
    <property type="component" value="Unassembled WGS sequence"/>
</dbReference>
<dbReference type="InterPro" id="IPR036457">
    <property type="entry name" value="PPM-type-like_dom_sf"/>
</dbReference>
<organism evidence="4 5">
    <name type="scientific">Marinoscillum furvescens DSM 4134</name>
    <dbReference type="NCBI Taxonomy" id="1122208"/>
    <lineage>
        <taxon>Bacteria</taxon>
        <taxon>Pseudomonadati</taxon>
        <taxon>Bacteroidota</taxon>
        <taxon>Cytophagia</taxon>
        <taxon>Cytophagales</taxon>
        <taxon>Reichenbachiellaceae</taxon>
        <taxon>Marinoscillum</taxon>
    </lineage>
</organism>
<evidence type="ECO:0000256" key="2">
    <source>
        <dbReference type="SAM" id="Coils"/>
    </source>
</evidence>
<keyword evidence="1" id="KW-0378">Hydrolase</keyword>
<dbReference type="AlphaFoldDB" id="A0A3D9LGF5"/>
<proteinExistence type="predicted"/>
<name>A0A3D9LGF5_MARFU</name>
<evidence type="ECO:0000313" key="4">
    <source>
        <dbReference type="EMBL" id="REE05728.1"/>
    </source>
</evidence>
<accession>A0A3D9LGF5</accession>
<evidence type="ECO:0000313" key="5">
    <source>
        <dbReference type="Proteomes" id="UP000256779"/>
    </source>
</evidence>
<dbReference type="OrthoDB" id="9763484at2"/>
<evidence type="ECO:0000259" key="3">
    <source>
        <dbReference type="SMART" id="SM00331"/>
    </source>
</evidence>
<dbReference type="Pfam" id="PF07228">
    <property type="entry name" value="SpoIIE"/>
    <property type="match status" value="1"/>
</dbReference>
<gene>
    <name evidence="4" type="ORF">C7460_101247</name>
</gene>
<feature type="domain" description="PPM-type phosphatase" evidence="3">
    <location>
        <begin position="177"/>
        <end position="393"/>
    </location>
</feature>
<evidence type="ECO:0000256" key="1">
    <source>
        <dbReference type="ARBA" id="ARBA00022801"/>
    </source>
</evidence>
<dbReference type="EMBL" id="QREG01000001">
    <property type="protein sequence ID" value="REE05728.1"/>
    <property type="molecule type" value="Genomic_DNA"/>
</dbReference>
<dbReference type="RefSeq" id="WP_115866234.1">
    <property type="nucleotide sequence ID" value="NZ_QREG01000001.1"/>
</dbReference>
<dbReference type="SMART" id="SM00331">
    <property type="entry name" value="PP2C_SIG"/>
    <property type="match status" value="1"/>
</dbReference>
<dbReference type="PANTHER" id="PTHR43156">
    <property type="entry name" value="STAGE II SPORULATION PROTEIN E-RELATED"/>
    <property type="match status" value="1"/>
</dbReference>
<keyword evidence="2" id="KW-0175">Coiled coil</keyword>
<protein>
    <submittedName>
        <fullName evidence="4">Sigma-B regulation protein RsbU (Phosphoserine phosphatase)</fullName>
    </submittedName>
</protein>
<dbReference type="GO" id="GO:0016791">
    <property type="term" value="F:phosphatase activity"/>
    <property type="evidence" value="ECO:0007669"/>
    <property type="project" value="TreeGrafter"/>
</dbReference>
<dbReference type="PANTHER" id="PTHR43156:SF2">
    <property type="entry name" value="STAGE II SPORULATION PROTEIN E"/>
    <property type="match status" value="1"/>
</dbReference>
<dbReference type="Gene3D" id="3.60.40.10">
    <property type="entry name" value="PPM-type phosphatase domain"/>
    <property type="match status" value="1"/>
</dbReference>
<keyword evidence="5" id="KW-1185">Reference proteome</keyword>
<dbReference type="InterPro" id="IPR052016">
    <property type="entry name" value="Bact_Sigma-Reg"/>
</dbReference>
<feature type="coiled-coil region" evidence="2">
    <location>
        <begin position="140"/>
        <end position="167"/>
    </location>
</feature>